<organism evidence="1">
    <name type="scientific">mine drainage metagenome</name>
    <dbReference type="NCBI Taxonomy" id="410659"/>
    <lineage>
        <taxon>unclassified sequences</taxon>
        <taxon>metagenomes</taxon>
        <taxon>ecological metagenomes</taxon>
    </lineage>
</organism>
<dbReference type="AlphaFoldDB" id="T0Z3B3"/>
<dbReference type="EMBL" id="AUZX01011687">
    <property type="protein sequence ID" value="EQD42456.1"/>
    <property type="molecule type" value="Genomic_DNA"/>
</dbReference>
<comment type="caution">
    <text evidence="1">The sequence shown here is derived from an EMBL/GenBank/DDBJ whole genome shotgun (WGS) entry which is preliminary data.</text>
</comment>
<reference evidence="1" key="2">
    <citation type="journal article" date="2014" name="ISME J.">
        <title>Microbial stratification in low pH oxic and suboxic macroscopic growths along an acid mine drainage.</title>
        <authorList>
            <person name="Mendez-Garcia C."/>
            <person name="Mesa V."/>
            <person name="Sprenger R.R."/>
            <person name="Richter M."/>
            <person name="Diez M.S."/>
            <person name="Solano J."/>
            <person name="Bargiela R."/>
            <person name="Golyshina O.V."/>
            <person name="Manteca A."/>
            <person name="Ramos J.L."/>
            <person name="Gallego J.R."/>
            <person name="Llorente I."/>
            <person name="Martins Dos Santos V.A."/>
            <person name="Jensen O.N."/>
            <person name="Pelaez A.I."/>
            <person name="Sanchez J."/>
            <person name="Ferrer M."/>
        </authorList>
    </citation>
    <scope>NUCLEOTIDE SEQUENCE</scope>
</reference>
<protein>
    <submittedName>
        <fullName evidence="1">Type I restriction modification system, restriction subunit</fullName>
    </submittedName>
</protein>
<name>T0Z3B3_9ZZZZ</name>
<reference evidence="1" key="1">
    <citation type="submission" date="2013-08" db="EMBL/GenBank/DDBJ databases">
        <authorList>
            <person name="Mendez C."/>
            <person name="Richter M."/>
            <person name="Ferrer M."/>
            <person name="Sanchez J."/>
        </authorList>
    </citation>
    <scope>NUCLEOTIDE SEQUENCE</scope>
</reference>
<proteinExistence type="predicted"/>
<gene>
    <name evidence="1" type="ORF">B1A_15919</name>
</gene>
<sequence length="63" mass="6762">MTPEQQVRTAIDTLLAAAGWVVQDVGAVHIHAARGVAIREFPLRAGPGRVLPRSTHPLPSLRC</sequence>
<accession>T0Z3B3</accession>
<evidence type="ECO:0000313" key="1">
    <source>
        <dbReference type="EMBL" id="EQD42456.1"/>
    </source>
</evidence>